<feature type="binding site" evidence="10">
    <location>
        <position position="34"/>
    </location>
    <ligand>
        <name>ATP</name>
        <dbReference type="ChEBI" id="CHEBI:30616"/>
    </ligand>
</feature>
<evidence type="ECO:0000256" key="9">
    <source>
        <dbReference type="ARBA" id="ARBA00048679"/>
    </source>
</evidence>
<protein>
    <recommendedName>
        <fullName evidence="2">non-specific serine/threonine protein kinase</fullName>
        <ecNumber evidence="2">2.7.11.1</ecNumber>
    </recommendedName>
</protein>
<feature type="compositionally biased region" description="Pro residues" evidence="11">
    <location>
        <begin position="447"/>
        <end position="459"/>
    </location>
</feature>
<reference evidence="13" key="1">
    <citation type="submission" date="2022-07" db="EMBL/GenBank/DDBJ databases">
        <title>Phylogenomic reconstructions and comparative analyses of Kickxellomycotina fungi.</title>
        <authorList>
            <person name="Reynolds N.K."/>
            <person name="Stajich J.E."/>
            <person name="Barry K."/>
            <person name="Grigoriev I.V."/>
            <person name="Crous P."/>
            <person name="Smith M.E."/>
        </authorList>
    </citation>
    <scope>NUCLEOTIDE SEQUENCE</scope>
    <source>
        <strain evidence="13">RSA 861</strain>
    </source>
</reference>
<dbReference type="OrthoDB" id="248923at2759"/>
<keyword evidence="5 10" id="KW-0547">Nucleotide-binding</keyword>
<keyword evidence="3" id="KW-0723">Serine/threonine-protein kinase</keyword>
<evidence type="ECO:0000256" key="2">
    <source>
        <dbReference type="ARBA" id="ARBA00012513"/>
    </source>
</evidence>
<comment type="catalytic activity">
    <reaction evidence="8">
        <text>L-threonyl-[protein] + ATP = O-phospho-L-threonyl-[protein] + ADP + H(+)</text>
        <dbReference type="Rhea" id="RHEA:46608"/>
        <dbReference type="Rhea" id="RHEA-COMP:11060"/>
        <dbReference type="Rhea" id="RHEA-COMP:11605"/>
        <dbReference type="ChEBI" id="CHEBI:15378"/>
        <dbReference type="ChEBI" id="CHEBI:30013"/>
        <dbReference type="ChEBI" id="CHEBI:30616"/>
        <dbReference type="ChEBI" id="CHEBI:61977"/>
        <dbReference type="ChEBI" id="CHEBI:456216"/>
        <dbReference type="EC" id="2.7.11.1"/>
    </reaction>
</comment>
<dbReference type="GO" id="GO:0005737">
    <property type="term" value="C:cytoplasm"/>
    <property type="evidence" value="ECO:0007669"/>
    <property type="project" value="TreeGrafter"/>
</dbReference>
<evidence type="ECO:0000313" key="13">
    <source>
        <dbReference type="EMBL" id="KAJ1921837.1"/>
    </source>
</evidence>
<gene>
    <name evidence="13" type="primary">KIC1_2</name>
    <name evidence="13" type="ORF">IWQ60_006668</name>
</gene>
<dbReference type="PROSITE" id="PS00107">
    <property type="entry name" value="PROTEIN_KINASE_ATP"/>
    <property type="match status" value="1"/>
</dbReference>
<dbReference type="FunFam" id="1.10.510.10:FF:000499">
    <property type="entry name" value="Serine/threonine-protein kinase KIC1"/>
    <property type="match status" value="1"/>
</dbReference>
<dbReference type="PANTHER" id="PTHR48012:SF21">
    <property type="entry name" value="PH DOMAIN-CONTAINING PROTEIN"/>
    <property type="match status" value="1"/>
</dbReference>
<keyword evidence="7 10" id="KW-0067">ATP-binding</keyword>
<evidence type="ECO:0000256" key="5">
    <source>
        <dbReference type="ARBA" id="ARBA00022741"/>
    </source>
</evidence>
<evidence type="ECO:0000256" key="1">
    <source>
        <dbReference type="ARBA" id="ARBA00008874"/>
    </source>
</evidence>
<feature type="domain" description="Protein kinase" evidence="12">
    <location>
        <begin position="5"/>
        <end position="256"/>
    </location>
</feature>
<feature type="region of interest" description="Disordered" evidence="11">
    <location>
        <begin position="400"/>
        <end position="523"/>
    </location>
</feature>
<name>A0A9W8DRL6_9FUNG</name>
<dbReference type="Pfam" id="PF00069">
    <property type="entry name" value="Pkinase"/>
    <property type="match status" value="1"/>
</dbReference>
<organism evidence="13 14">
    <name type="scientific">Tieghemiomyces parasiticus</name>
    <dbReference type="NCBI Taxonomy" id="78921"/>
    <lineage>
        <taxon>Eukaryota</taxon>
        <taxon>Fungi</taxon>
        <taxon>Fungi incertae sedis</taxon>
        <taxon>Zoopagomycota</taxon>
        <taxon>Kickxellomycotina</taxon>
        <taxon>Dimargaritomycetes</taxon>
        <taxon>Dimargaritales</taxon>
        <taxon>Dimargaritaceae</taxon>
        <taxon>Tieghemiomyces</taxon>
    </lineage>
</organism>
<evidence type="ECO:0000256" key="11">
    <source>
        <dbReference type="SAM" id="MobiDB-lite"/>
    </source>
</evidence>
<keyword evidence="6 13" id="KW-0418">Kinase</keyword>
<dbReference type="Gene3D" id="1.10.510.10">
    <property type="entry name" value="Transferase(Phosphotransferase) domain 1"/>
    <property type="match status" value="1"/>
</dbReference>
<evidence type="ECO:0000256" key="6">
    <source>
        <dbReference type="ARBA" id="ARBA00022777"/>
    </source>
</evidence>
<feature type="compositionally biased region" description="Basic residues" evidence="11">
    <location>
        <begin position="509"/>
        <end position="522"/>
    </location>
</feature>
<proteinExistence type="inferred from homology"/>
<sequence>MAERYRRDVFLGKGAYGSVYKGFDLLKGRVIAIKILNLDTNEDEVRDIQREISTLSQLSHPYITRYYGSLLHGTRIWIIMDYAAGGNLRTLMEPGPIEEIYTATITHDILAALSYLHRSNIIHRDIKAANVLLTAKGQVQLCDFGVARPVTSSHMRRYSFAGTPYWMAPEVVDQSSNYDYKVDVWSLGITVYEMLTGNPPYAKLDLKKALARIQKAPPPPLGPTFSAAVRDFVTLCLHINPAERPIVDELLRTRFIKHYKRQNLSILIERYRQWRVTNRVPPESDPDQGRASHPPTVTASTPGDEPWDFSHTSTTDDSELSGAAGEPPAPPPPGQFASQQAPEFVRELFVDPRSATPDPDPAHYTPAAVCAPHPSSTGGVEIPLAMEPLTLAPFQLQAPPAPHEVRHRAPSTSFRPGNVLPGPPTDGPRLRSDPSNSSLADLARWRPIPPAPSQPPQPPTDLADDAQLLSIPPPANAGESPGQIDLASAEGEPHSSLDSPAVRSSSHQGNHHHHHHHHHHLTRALLTAPLRRVRSFHQSKRGLWSLRLPTTLAGNQPARPRQPDIKVLLPGPARAASSDYAYSPVRGDHRPATPPPVSAGSEGTGAPDSAPDLPALVAGRGEGGDNARNRGALRRSRSLETILRPPDAVHHLQYPALLPPSPSTFHRPLFPLGPASASPLTSGFRDGPGSSLSPRTPSVPGRGRLPGAGPAEGATYPSLAISHKFGPHDHLDAHLHDVLKAPGRSRHGQRRPTDINIPPPSPPLPFSAPVQNPAAFLARDSDDFANLNDPAWLRHKLSRAVLELQDWINAVQVEFDKLPQ</sequence>
<dbReference type="InterPro" id="IPR011009">
    <property type="entry name" value="Kinase-like_dom_sf"/>
</dbReference>
<feature type="compositionally biased region" description="Low complexity" evidence="11">
    <location>
        <begin position="700"/>
        <end position="714"/>
    </location>
</feature>
<dbReference type="SMART" id="SM00220">
    <property type="entry name" value="S_TKc"/>
    <property type="match status" value="1"/>
</dbReference>
<comment type="similarity">
    <text evidence="1">Belongs to the protein kinase superfamily. STE Ser/Thr protein kinase family. STE20 subfamily.</text>
</comment>
<feature type="region of interest" description="Disordered" evidence="11">
    <location>
        <begin position="578"/>
        <end position="638"/>
    </location>
</feature>
<dbReference type="EC" id="2.7.11.1" evidence="2"/>
<accession>A0A9W8DRL6</accession>
<dbReference type="EMBL" id="JANBPT010000409">
    <property type="protein sequence ID" value="KAJ1921837.1"/>
    <property type="molecule type" value="Genomic_DNA"/>
</dbReference>
<dbReference type="GO" id="GO:0004674">
    <property type="term" value="F:protein serine/threonine kinase activity"/>
    <property type="evidence" value="ECO:0007669"/>
    <property type="project" value="UniProtKB-KW"/>
</dbReference>
<dbReference type="PROSITE" id="PS00108">
    <property type="entry name" value="PROTEIN_KINASE_ST"/>
    <property type="match status" value="1"/>
</dbReference>
<dbReference type="SUPFAM" id="SSF56112">
    <property type="entry name" value="Protein kinase-like (PK-like)"/>
    <property type="match status" value="1"/>
</dbReference>
<dbReference type="InterPro" id="IPR008271">
    <property type="entry name" value="Ser/Thr_kinase_AS"/>
</dbReference>
<evidence type="ECO:0000256" key="3">
    <source>
        <dbReference type="ARBA" id="ARBA00022527"/>
    </source>
</evidence>
<dbReference type="InterPro" id="IPR050629">
    <property type="entry name" value="STE20/SPS1-PAK"/>
</dbReference>
<dbReference type="AlphaFoldDB" id="A0A9W8DRL6"/>
<keyword evidence="14" id="KW-1185">Reference proteome</keyword>
<dbReference type="PANTHER" id="PTHR48012">
    <property type="entry name" value="STERILE20-LIKE KINASE, ISOFORM B-RELATED"/>
    <property type="match status" value="1"/>
</dbReference>
<evidence type="ECO:0000256" key="4">
    <source>
        <dbReference type="ARBA" id="ARBA00022679"/>
    </source>
</evidence>
<feature type="region of interest" description="Disordered" evidence="11">
    <location>
        <begin position="279"/>
        <end position="338"/>
    </location>
</feature>
<keyword evidence="4" id="KW-0808">Transferase</keyword>
<dbReference type="Proteomes" id="UP001150569">
    <property type="component" value="Unassembled WGS sequence"/>
</dbReference>
<comment type="caution">
    <text evidence="13">The sequence shown here is derived from an EMBL/GenBank/DDBJ whole genome shotgun (WGS) entry which is preliminary data.</text>
</comment>
<evidence type="ECO:0000256" key="8">
    <source>
        <dbReference type="ARBA" id="ARBA00047899"/>
    </source>
</evidence>
<dbReference type="InterPro" id="IPR000719">
    <property type="entry name" value="Prot_kinase_dom"/>
</dbReference>
<feature type="region of interest" description="Disordered" evidence="11">
    <location>
        <begin position="676"/>
        <end position="715"/>
    </location>
</feature>
<comment type="catalytic activity">
    <reaction evidence="9">
        <text>L-seryl-[protein] + ATP = O-phospho-L-seryl-[protein] + ADP + H(+)</text>
        <dbReference type="Rhea" id="RHEA:17989"/>
        <dbReference type="Rhea" id="RHEA-COMP:9863"/>
        <dbReference type="Rhea" id="RHEA-COMP:11604"/>
        <dbReference type="ChEBI" id="CHEBI:15378"/>
        <dbReference type="ChEBI" id="CHEBI:29999"/>
        <dbReference type="ChEBI" id="CHEBI:30616"/>
        <dbReference type="ChEBI" id="CHEBI:83421"/>
        <dbReference type="ChEBI" id="CHEBI:456216"/>
        <dbReference type="EC" id="2.7.11.1"/>
    </reaction>
</comment>
<dbReference type="InterPro" id="IPR017441">
    <property type="entry name" value="Protein_kinase_ATP_BS"/>
</dbReference>
<evidence type="ECO:0000256" key="10">
    <source>
        <dbReference type="PROSITE-ProRule" id="PRU10141"/>
    </source>
</evidence>
<evidence type="ECO:0000259" key="12">
    <source>
        <dbReference type="PROSITE" id="PS50011"/>
    </source>
</evidence>
<feature type="compositionally biased region" description="Polar residues" evidence="11">
    <location>
        <begin position="496"/>
        <end position="508"/>
    </location>
</feature>
<dbReference type="GO" id="GO:0005524">
    <property type="term" value="F:ATP binding"/>
    <property type="evidence" value="ECO:0007669"/>
    <property type="project" value="UniProtKB-UniRule"/>
</dbReference>
<dbReference type="PROSITE" id="PS50011">
    <property type="entry name" value="PROTEIN_KINASE_DOM"/>
    <property type="match status" value="1"/>
</dbReference>
<dbReference type="Gene3D" id="3.30.200.20">
    <property type="entry name" value="Phosphorylase Kinase, domain 1"/>
    <property type="match status" value="1"/>
</dbReference>
<evidence type="ECO:0000256" key="7">
    <source>
        <dbReference type="ARBA" id="ARBA00022840"/>
    </source>
</evidence>
<evidence type="ECO:0000313" key="14">
    <source>
        <dbReference type="Proteomes" id="UP001150569"/>
    </source>
</evidence>